<keyword evidence="2" id="KW-0472">Membrane</keyword>
<name>A0A0P0N3Q3_9CREN</name>
<dbReference type="STRING" id="1273541.Pyrde_0726"/>
<reference evidence="3 4" key="1">
    <citation type="submission" date="2015-10" db="EMBL/GenBank/DDBJ databases">
        <title>Complete genome sequence of hyperthermophilic archaeon Pyrodictium delaneyi Su06.</title>
        <authorList>
            <person name="Jung J.-H."/>
            <person name="Lin J."/>
            <person name="Holden J.F."/>
            <person name="Park C.-S."/>
        </authorList>
    </citation>
    <scope>NUCLEOTIDE SEQUENCE [LARGE SCALE GENOMIC DNA]</scope>
    <source>
        <strain evidence="3 4">Su06</strain>
    </source>
</reference>
<feature type="transmembrane region" description="Helical" evidence="2">
    <location>
        <begin position="66"/>
        <end position="84"/>
    </location>
</feature>
<evidence type="ECO:0000256" key="2">
    <source>
        <dbReference type="SAM" id="Phobius"/>
    </source>
</evidence>
<feature type="region of interest" description="Disordered" evidence="1">
    <location>
        <begin position="107"/>
        <end position="128"/>
    </location>
</feature>
<dbReference type="KEGG" id="pdl:Pyrde_0726"/>
<evidence type="ECO:0000313" key="3">
    <source>
        <dbReference type="EMBL" id="ALL00776.1"/>
    </source>
</evidence>
<evidence type="ECO:0000313" key="4">
    <source>
        <dbReference type="Proteomes" id="UP000058613"/>
    </source>
</evidence>
<keyword evidence="2" id="KW-1133">Transmembrane helix</keyword>
<evidence type="ECO:0000256" key="1">
    <source>
        <dbReference type="SAM" id="MobiDB-lite"/>
    </source>
</evidence>
<gene>
    <name evidence="3" type="ORF">Pyrde_0726</name>
</gene>
<dbReference type="EMBL" id="CP013011">
    <property type="protein sequence ID" value="ALL00776.1"/>
    <property type="molecule type" value="Genomic_DNA"/>
</dbReference>
<proteinExistence type="predicted"/>
<accession>A0A0P0N3Q3</accession>
<dbReference type="AlphaFoldDB" id="A0A0P0N3Q3"/>
<feature type="compositionally biased region" description="Basic and acidic residues" evidence="1">
    <location>
        <begin position="114"/>
        <end position="128"/>
    </location>
</feature>
<organism evidence="3 4">
    <name type="scientific">Pyrodictium delaneyi</name>
    <dbReference type="NCBI Taxonomy" id="1273541"/>
    <lineage>
        <taxon>Archaea</taxon>
        <taxon>Thermoproteota</taxon>
        <taxon>Thermoprotei</taxon>
        <taxon>Desulfurococcales</taxon>
        <taxon>Pyrodictiaceae</taxon>
        <taxon>Pyrodictium</taxon>
    </lineage>
</organism>
<feature type="transmembrane region" description="Helical" evidence="2">
    <location>
        <begin position="20"/>
        <end position="45"/>
    </location>
</feature>
<keyword evidence="2" id="KW-0812">Transmembrane</keyword>
<dbReference type="Proteomes" id="UP000058613">
    <property type="component" value="Chromosome"/>
</dbReference>
<sequence length="211" mass="23837">MRIVVDVVAEPERGFLDEPLVYFGSFALTLRRLAYLAVIIALALVDALKMPSEPRVYLPGLELEAGVFKLLGLLPLLPFVYFFLVDRPVRPEAVLLYTLLGQKTQKAGRKRRGRSGEEQAGAEEREEPRVVEKRVTLRMRETGYAAMTLSGSAERETVLRIVVDGVEVRRLRVAGQWSSRVEFEEPGEHTVEVYSAEPPALLARYRVLVER</sequence>
<protein>
    <submittedName>
        <fullName evidence="3">Uncharacterized protein</fullName>
    </submittedName>
</protein>